<dbReference type="GO" id="GO:0020037">
    <property type="term" value="F:heme binding"/>
    <property type="evidence" value="ECO:0007669"/>
    <property type="project" value="InterPro"/>
</dbReference>
<evidence type="ECO:0000256" key="2">
    <source>
        <dbReference type="ARBA" id="ARBA00004370"/>
    </source>
</evidence>
<evidence type="ECO:0000256" key="7">
    <source>
        <dbReference type="ARBA" id="ARBA00022989"/>
    </source>
</evidence>
<evidence type="ECO:0000256" key="13">
    <source>
        <dbReference type="RuleBase" id="RU000461"/>
    </source>
</evidence>
<sequence length="439" mass="49656">FLLHTPETNYIHVSSELHIKELLAAPQDVLSLHALSKEMLQPKYTMDGLAVEDSMSSNGSVHMRVLAVMLKNNLDHFHAPLLSTTSSVLARELHHLSPLPSTSPSPNDNWLKAPIFVLAKSLIAAGNTLVFFGPSLSHDVAFVDAALRYPEELFLSAEILRLIPRFAVPVLVDRLRPIVDARLANSTSSSREEQPIDCLQFFIDSSRTAKTPWSAQKIVQVILGVWFASVHQPALALVYALDDLCRYPEYVELLRQELGTLRDRADGEIEELPLLDSFLKESARLHPSEAISVRRQAVRPFVFGGGLKVERGEVVCLPLIGILRDRTIYPESDIFDGFRFVRRDGQGGGGSGRFCESTAEYPLWGLGKHVCPGRYYATRILKIVLAHILEEYDVRFPEEHDQNRDKSRNFNWRSSTIPRAESSILFRKRRRESWEWPLN</sequence>
<dbReference type="OrthoDB" id="1844152at2759"/>
<comment type="cofactor">
    <cofactor evidence="1 12">
        <name>heme</name>
        <dbReference type="ChEBI" id="CHEBI:30413"/>
    </cofactor>
</comment>
<name>A0A9P4HZF8_9PEZI</name>
<dbReference type="CDD" id="cd11041">
    <property type="entry name" value="CYP503A1-like"/>
    <property type="match status" value="1"/>
</dbReference>
<accession>A0A9P4HZF8</accession>
<organism evidence="14 15">
    <name type="scientific">Saccharata proteae CBS 121410</name>
    <dbReference type="NCBI Taxonomy" id="1314787"/>
    <lineage>
        <taxon>Eukaryota</taxon>
        <taxon>Fungi</taxon>
        <taxon>Dikarya</taxon>
        <taxon>Ascomycota</taxon>
        <taxon>Pezizomycotina</taxon>
        <taxon>Dothideomycetes</taxon>
        <taxon>Dothideomycetes incertae sedis</taxon>
        <taxon>Botryosphaeriales</taxon>
        <taxon>Saccharataceae</taxon>
        <taxon>Saccharata</taxon>
    </lineage>
</organism>
<dbReference type="InterPro" id="IPR001128">
    <property type="entry name" value="Cyt_P450"/>
</dbReference>
<evidence type="ECO:0000313" key="15">
    <source>
        <dbReference type="Proteomes" id="UP000799776"/>
    </source>
</evidence>
<keyword evidence="4 12" id="KW-0349">Heme</keyword>
<dbReference type="Proteomes" id="UP000799776">
    <property type="component" value="Unassembled WGS sequence"/>
</dbReference>
<feature type="binding site" description="axial binding residue" evidence="12">
    <location>
        <position position="371"/>
    </location>
    <ligand>
        <name>heme</name>
        <dbReference type="ChEBI" id="CHEBI:30413"/>
    </ligand>
    <ligandPart>
        <name>Fe</name>
        <dbReference type="ChEBI" id="CHEBI:18248"/>
    </ligandPart>
</feature>
<protein>
    <submittedName>
        <fullName evidence="14">Cytochrome P450</fullName>
    </submittedName>
</protein>
<dbReference type="GO" id="GO:0004497">
    <property type="term" value="F:monooxygenase activity"/>
    <property type="evidence" value="ECO:0007669"/>
    <property type="project" value="UniProtKB-KW"/>
</dbReference>
<evidence type="ECO:0000256" key="8">
    <source>
        <dbReference type="ARBA" id="ARBA00023002"/>
    </source>
</evidence>
<evidence type="ECO:0000256" key="10">
    <source>
        <dbReference type="ARBA" id="ARBA00023033"/>
    </source>
</evidence>
<evidence type="ECO:0000256" key="3">
    <source>
        <dbReference type="ARBA" id="ARBA00010617"/>
    </source>
</evidence>
<dbReference type="InterPro" id="IPR017972">
    <property type="entry name" value="Cyt_P450_CS"/>
</dbReference>
<keyword evidence="7" id="KW-1133">Transmembrane helix</keyword>
<keyword evidence="9 12" id="KW-0408">Iron</keyword>
<comment type="similarity">
    <text evidence="3 13">Belongs to the cytochrome P450 family.</text>
</comment>
<reference evidence="14" key="1">
    <citation type="journal article" date="2020" name="Stud. Mycol.">
        <title>101 Dothideomycetes genomes: a test case for predicting lifestyles and emergence of pathogens.</title>
        <authorList>
            <person name="Haridas S."/>
            <person name="Albert R."/>
            <person name="Binder M."/>
            <person name="Bloem J."/>
            <person name="Labutti K."/>
            <person name="Salamov A."/>
            <person name="Andreopoulos B."/>
            <person name="Baker S."/>
            <person name="Barry K."/>
            <person name="Bills G."/>
            <person name="Bluhm B."/>
            <person name="Cannon C."/>
            <person name="Castanera R."/>
            <person name="Culley D."/>
            <person name="Daum C."/>
            <person name="Ezra D."/>
            <person name="Gonzalez J."/>
            <person name="Henrissat B."/>
            <person name="Kuo A."/>
            <person name="Liang C."/>
            <person name="Lipzen A."/>
            <person name="Lutzoni F."/>
            <person name="Magnuson J."/>
            <person name="Mondo S."/>
            <person name="Nolan M."/>
            <person name="Ohm R."/>
            <person name="Pangilinan J."/>
            <person name="Park H.-J."/>
            <person name="Ramirez L."/>
            <person name="Alfaro M."/>
            <person name="Sun H."/>
            <person name="Tritt A."/>
            <person name="Yoshinaga Y."/>
            <person name="Zwiers L.-H."/>
            <person name="Turgeon B."/>
            <person name="Goodwin S."/>
            <person name="Spatafora J."/>
            <person name="Crous P."/>
            <person name="Grigoriev I."/>
        </authorList>
    </citation>
    <scope>NUCLEOTIDE SEQUENCE</scope>
    <source>
        <strain evidence="14">CBS 121410</strain>
    </source>
</reference>
<dbReference type="Pfam" id="PF00067">
    <property type="entry name" value="p450"/>
    <property type="match status" value="1"/>
</dbReference>
<evidence type="ECO:0000256" key="11">
    <source>
        <dbReference type="ARBA" id="ARBA00023136"/>
    </source>
</evidence>
<dbReference type="Gene3D" id="1.10.630.10">
    <property type="entry name" value="Cytochrome P450"/>
    <property type="match status" value="1"/>
</dbReference>
<evidence type="ECO:0000256" key="4">
    <source>
        <dbReference type="ARBA" id="ARBA00022617"/>
    </source>
</evidence>
<evidence type="ECO:0000256" key="1">
    <source>
        <dbReference type="ARBA" id="ARBA00001971"/>
    </source>
</evidence>
<dbReference type="PANTHER" id="PTHR46206:SF5">
    <property type="entry name" value="P450, PUTATIVE (EUROFUNG)-RELATED"/>
    <property type="match status" value="1"/>
</dbReference>
<feature type="non-terminal residue" evidence="14">
    <location>
        <position position="1"/>
    </location>
</feature>
<evidence type="ECO:0000256" key="12">
    <source>
        <dbReference type="PIRSR" id="PIRSR602403-1"/>
    </source>
</evidence>
<comment type="caution">
    <text evidence="14">The sequence shown here is derived from an EMBL/GenBank/DDBJ whole genome shotgun (WGS) entry which is preliminary data.</text>
</comment>
<dbReference type="AlphaFoldDB" id="A0A9P4HZF8"/>
<keyword evidence="6 12" id="KW-0479">Metal-binding</keyword>
<keyword evidence="5" id="KW-0812">Transmembrane</keyword>
<dbReference type="GO" id="GO:0005506">
    <property type="term" value="F:iron ion binding"/>
    <property type="evidence" value="ECO:0007669"/>
    <property type="project" value="InterPro"/>
</dbReference>
<dbReference type="PRINTS" id="PR00465">
    <property type="entry name" value="EP450IV"/>
</dbReference>
<keyword evidence="8 13" id="KW-0560">Oxidoreductase</keyword>
<dbReference type="SUPFAM" id="SSF48264">
    <property type="entry name" value="Cytochrome P450"/>
    <property type="match status" value="1"/>
</dbReference>
<dbReference type="GO" id="GO:0016705">
    <property type="term" value="F:oxidoreductase activity, acting on paired donors, with incorporation or reduction of molecular oxygen"/>
    <property type="evidence" value="ECO:0007669"/>
    <property type="project" value="InterPro"/>
</dbReference>
<dbReference type="PROSITE" id="PS00086">
    <property type="entry name" value="CYTOCHROME_P450"/>
    <property type="match status" value="1"/>
</dbReference>
<evidence type="ECO:0000313" key="14">
    <source>
        <dbReference type="EMBL" id="KAF2088040.1"/>
    </source>
</evidence>
<dbReference type="PANTHER" id="PTHR46206">
    <property type="entry name" value="CYTOCHROME P450"/>
    <property type="match status" value="1"/>
</dbReference>
<keyword evidence="11" id="KW-0472">Membrane</keyword>
<keyword evidence="10 13" id="KW-0503">Monooxygenase</keyword>
<comment type="subcellular location">
    <subcellularLocation>
        <location evidence="2">Membrane</location>
    </subcellularLocation>
</comment>
<dbReference type="InterPro" id="IPR036396">
    <property type="entry name" value="Cyt_P450_sf"/>
</dbReference>
<gene>
    <name evidence="14" type="ORF">K490DRAFT_40802</name>
</gene>
<keyword evidence="15" id="KW-1185">Reference proteome</keyword>
<proteinExistence type="inferred from homology"/>
<evidence type="ECO:0000256" key="9">
    <source>
        <dbReference type="ARBA" id="ARBA00023004"/>
    </source>
</evidence>
<dbReference type="InterPro" id="IPR002403">
    <property type="entry name" value="Cyt_P450_E_grp-IV"/>
</dbReference>
<dbReference type="EMBL" id="ML978718">
    <property type="protein sequence ID" value="KAF2088040.1"/>
    <property type="molecule type" value="Genomic_DNA"/>
</dbReference>
<evidence type="ECO:0000256" key="6">
    <source>
        <dbReference type="ARBA" id="ARBA00022723"/>
    </source>
</evidence>
<evidence type="ECO:0000256" key="5">
    <source>
        <dbReference type="ARBA" id="ARBA00022692"/>
    </source>
</evidence>
<dbReference type="GO" id="GO:0016020">
    <property type="term" value="C:membrane"/>
    <property type="evidence" value="ECO:0007669"/>
    <property type="project" value="UniProtKB-SubCell"/>
</dbReference>